<gene>
    <name evidence="1" type="ORF">ACFQDD_05065</name>
</gene>
<sequence>MRVHVIGLGGAGGRIVDRLVADHDEDRFLHGVNAFDTDAAALDALRSLGESRQYCFGD</sequence>
<dbReference type="EMBL" id="JBHSWT010000184">
    <property type="protein sequence ID" value="MFC6770892.1"/>
    <property type="molecule type" value="Genomic_DNA"/>
</dbReference>
<dbReference type="SUPFAM" id="SSF52490">
    <property type="entry name" value="Tubulin nucleotide-binding domain-like"/>
    <property type="match status" value="1"/>
</dbReference>
<keyword evidence="1" id="KW-0132">Cell division</keyword>
<name>A0ABD5T4T3_9EURY</name>
<proteinExistence type="predicted"/>
<keyword evidence="2" id="KW-1185">Reference proteome</keyword>
<organism evidence="1 2">
    <name type="scientific">Halorubrum pallidum</name>
    <dbReference type="NCBI Taxonomy" id="1526114"/>
    <lineage>
        <taxon>Archaea</taxon>
        <taxon>Methanobacteriati</taxon>
        <taxon>Methanobacteriota</taxon>
        <taxon>Stenosarchaea group</taxon>
        <taxon>Halobacteria</taxon>
        <taxon>Halobacteriales</taxon>
        <taxon>Haloferacaceae</taxon>
        <taxon>Halorubrum</taxon>
    </lineage>
</organism>
<dbReference type="AlphaFoldDB" id="A0ABD5T4T3"/>
<dbReference type="Proteomes" id="UP001596274">
    <property type="component" value="Unassembled WGS sequence"/>
</dbReference>
<dbReference type="GO" id="GO:0051301">
    <property type="term" value="P:cell division"/>
    <property type="evidence" value="ECO:0007669"/>
    <property type="project" value="UniProtKB-KW"/>
</dbReference>
<reference evidence="1 2" key="1">
    <citation type="journal article" date="2019" name="Int. J. Syst. Evol. Microbiol.">
        <title>The Global Catalogue of Microorganisms (GCM) 10K type strain sequencing project: providing services to taxonomists for standard genome sequencing and annotation.</title>
        <authorList>
            <consortium name="The Broad Institute Genomics Platform"/>
            <consortium name="The Broad Institute Genome Sequencing Center for Infectious Disease"/>
            <person name="Wu L."/>
            <person name="Ma J."/>
        </authorList>
    </citation>
    <scope>NUCLEOTIDE SEQUENCE [LARGE SCALE GENOMIC DNA]</scope>
    <source>
        <strain evidence="1 2">PJ61</strain>
    </source>
</reference>
<comment type="caution">
    <text evidence="1">The sequence shown here is derived from an EMBL/GenBank/DDBJ whole genome shotgun (WGS) entry which is preliminary data.</text>
</comment>
<evidence type="ECO:0000313" key="2">
    <source>
        <dbReference type="Proteomes" id="UP001596274"/>
    </source>
</evidence>
<feature type="non-terminal residue" evidence="1">
    <location>
        <position position="58"/>
    </location>
</feature>
<accession>A0ABD5T4T3</accession>
<dbReference type="Gene3D" id="3.40.50.1440">
    <property type="entry name" value="Tubulin/FtsZ, GTPase domain"/>
    <property type="match status" value="1"/>
</dbReference>
<keyword evidence="1" id="KW-0131">Cell cycle</keyword>
<dbReference type="InterPro" id="IPR036525">
    <property type="entry name" value="Tubulin/FtsZ_GTPase_sf"/>
</dbReference>
<protein>
    <submittedName>
        <fullName evidence="1">Cell division protein FtsZ</fullName>
    </submittedName>
</protein>
<evidence type="ECO:0000313" key="1">
    <source>
        <dbReference type="EMBL" id="MFC6770892.1"/>
    </source>
</evidence>